<dbReference type="Pfam" id="PF04172">
    <property type="entry name" value="LrgB"/>
    <property type="match status" value="1"/>
</dbReference>
<evidence type="ECO:0000256" key="2">
    <source>
        <dbReference type="ARBA" id="ARBA00022692"/>
    </source>
</evidence>
<feature type="transmembrane region" description="Helical" evidence="5">
    <location>
        <begin position="23"/>
        <end position="45"/>
    </location>
</feature>
<evidence type="ECO:0000313" key="7">
    <source>
        <dbReference type="Proteomes" id="UP000000366"/>
    </source>
</evidence>
<feature type="transmembrane region" description="Helical" evidence="5">
    <location>
        <begin position="228"/>
        <end position="250"/>
    </location>
</feature>
<feature type="transmembrane region" description="Helical" evidence="5">
    <location>
        <begin position="57"/>
        <end position="76"/>
    </location>
</feature>
<keyword evidence="4 5" id="KW-0472">Membrane</keyword>
<dbReference type="HOGENOM" id="CLU_082099_0_1_4"/>
<protein>
    <submittedName>
        <fullName evidence="6">Putative transmembrane protein</fullName>
    </submittedName>
</protein>
<dbReference type="AlphaFoldDB" id="A2SLU0"/>
<comment type="subcellular location">
    <subcellularLocation>
        <location evidence="1">Membrane</location>
        <topology evidence="1">Multi-pass membrane protein</topology>
    </subcellularLocation>
</comment>
<evidence type="ECO:0000256" key="5">
    <source>
        <dbReference type="SAM" id="Phobius"/>
    </source>
</evidence>
<feature type="transmembrane region" description="Helical" evidence="5">
    <location>
        <begin position="201"/>
        <end position="221"/>
    </location>
</feature>
<accession>A2SLU0</accession>
<evidence type="ECO:0000256" key="4">
    <source>
        <dbReference type="ARBA" id="ARBA00023136"/>
    </source>
</evidence>
<evidence type="ECO:0000256" key="3">
    <source>
        <dbReference type="ARBA" id="ARBA00022989"/>
    </source>
</evidence>
<feature type="transmembrane region" description="Helical" evidence="5">
    <location>
        <begin position="117"/>
        <end position="139"/>
    </location>
</feature>
<keyword evidence="2 5" id="KW-0812">Transmembrane</keyword>
<keyword evidence="7" id="KW-1185">Reference proteome</keyword>
<evidence type="ECO:0000256" key="1">
    <source>
        <dbReference type="ARBA" id="ARBA00004141"/>
    </source>
</evidence>
<name>A2SLU0_METPP</name>
<gene>
    <name evidence="6" type="ordered locus">Mpe_A3576</name>
</gene>
<dbReference type="InterPro" id="IPR007300">
    <property type="entry name" value="CidB/LrgB"/>
</dbReference>
<keyword evidence="3 5" id="KW-1133">Transmembrane helix</keyword>
<organism evidence="6 7">
    <name type="scientific">Methylibium petroleiphilum (strain ATCC BAA-1232 / LMG 22953 / PM1)</name>
    <dbReference type="NCBI Taxonomy" id="420662"/>
    <lineage>
        <taxon>Bacteria</taxon>
        <taxon>Pseudomonadati</taxon>
        <taxon>Pseudomonadota</taxon>
        <taxon>Betaproteobacteria</taxon>
        <taxon>Burkholderiales</taxon>
        <taxon>Sphaerotilaceae</taxon>
        <taxon>Methylibium</taxon>
    </lineage>
</organism>
<dbReference type="PANTHER" id="PTHR30249">
    <property type="entry name" value="PUTATIVE SEROTONIN TRANSPORTER"/>
    <property type="match status" value="1"/>
</dbReference>
<dbReference type="EMBL" id="CP000555">
    <property type="protein sequence ID" value="ABM96529.1"/>
    <property type="molecule type" value="Genomic_DNA"/>
</dbReference>
<dbReference type="RefSeq" id="WP_011831149.1">
    <property type="nucleotide sequence ID" value="NC_008825.1"/>
</dbReference>
<dbReference type="KEGG" id="mpt:Mpe_A3576"/>
<dbReference type="PANTHER" id="PTHR30249:SF0">
    <property type="entry name" value="PLASTIDAL GLYCOLATE_GLYCERATE TRANSLOCATOR 1, CHLOROPLASTIC"/>
    <property type="match status" value="1"/>
</dbReference>
<dbReference type="eggNOG" id="COG1346">
    <property type="taxonomic scope" value="Bacteria"/>
</dbReference>
<dbReference type="STRING" id="420662.Mpe_A3576"/>
<evidence type="ECO:0000313" key="6">
    <source>
        <dbReference type="EMBL" id="ABM96529.1"/>
    </source>
</evidence>
<reference evidence="6 7" key="1">
    <citation type="journal article" date="2007" name="J. Bacteriol.">
        <title>Whole-genome analysis of the methyl tert-butyl ether-degrading beta-proteobacterium Methylibium petroleiphilum PM1.</title>
        <authorList>
            <person name="Kane S.R."/>
            <person name="Chakicherla A.Y."/>
            <person name="Chain P.S.G."/>
            <person name="Schmidt R."/>
            <person name="Shin M.W."/>
            <person name="Legler T.C."/>
            <person name="Scow K.M."/>
            <person name="Larimer F.W."/>
            <person name="Lucas S.M."/>
            <person name="Richardson P.M."/>
            <person name="Hristova K.R."/>
        </authorList>
    </citation>
    <scope>NUCLEOTIDE SEQUENCE [LARGE SCALE GENOMIC DNA]</scope>
    <source>
        <strain evidence="7">ATCC BAA-1232 / LMG 22953 / PM1</strain>
    </source>
</reference>
<feature type="transmembrane region" description="Helical" evidence="5">
    <location>
        <begin position="88"/>
        <end position="105"/>
    </location>
</feature>
<feature type="transmembrane region" description="Helical" evidence="5">
    <location>
        <begin position="171"/>
        <end position="189"/>
    </location>
</feature>
<proteinExistence type="predicted"/>
<dbReference type="Proteomes" id="UP000000366">
    <property type="component" value="Chromosome"/>
</dbReference>
<dbReference type="GO" id="GO:0016020">
    <property type="term" value="C:membrane"/>
    <property type="evidence" value="ECO:0007669"/>
    <property type="project" value="UniProtKB-SubCell"/>
</dbReference>
<sequence length="255" mass="26174">MSESRALTLPVGLSGALEPLAEVWVYLAATPLFGLTLTLGAYVIAERVSARSGRHPLANPVLWSVLAIIAVLAATGTPYRRYFEGAQFVHFLLGTATVALAVPLARLWPELRARAGTLLLALLLGAATSITVALGTAWALGGSKLILASLLPKSVTAPIAMGIAERIGGSATLAAVFAVTTGIVGALIVTPLLNALSVRDWAARGFAAGLAAHGIGTARAWSIHPRAGAYASLAMGLHGIAGALLLPWLARWLVG</sequence>